<dbReference type="GO" id="GO:0006635">
    <property type="term" value="P:fatty acid beta-oxidation"/>
    <property type="evidence" value="ECO:0007669"/>
    <property type="project" value="UniProtKB-UniPathway"/>
</dbReference>
<accession>A0A8H3FYC4</accession>
<dbReference type="CDD" id="cd06558">
    <property type="entry name" value="crotonase-like"/>
    <property type="match status" value="1"/>
</dbReference>
<comment type="pathway">
    <text evidence="1">Lipid metabolism; fatty acid beta-oxidation.</text>
</comment>
<dbReference type="GO" id="GO:0005739">
    <property type="term" value="C:mitochondrion"/>
    <property type="evidence" value="ECO:0007669"/>
    <property type="project" value="TreeGrafter"/>
</dbReference>
<dbReference type="PANTHER" id="PTHR43149">
    <property type="entry name" value="ENOYL-COA HYDRATASE"/>
    <property type="match status" value="1"/>
</dbReference>
<dbReference type="UniPathway" id="UPA00659"/>
<feature type="compositionally biased region" description="Low complexity" evidence="6">
    <location>
        <begin position="73"/>
        <end position="90"/>
    </location>
</feature>
<evidence type="ECO:0000256" key="3">
    <source>
        <dbReference type="ARBA" id="ARBA00022832"/>
    </source>
</evidence>
<dbReference type="InterPro" id="IPR029045">
    <property type="entry name" value="ClpP/crotonase-like_dom_sf"/>
</dbReference>
<dbReference type="Gene3D" id="1.10.12.10">
    <property type="entry name" value="Lyase 2-enoyl-coa Hydratase, Chain A, domain 2"/>
    <property type="match status" value="1"/>
</dbReference>
<evidence type="ECO:0000256" key="6">
    <source>
        <dbReference type="SAM" id="MobiDB-lite"/>
    </source>
</evidence>
<keyword evidence="4" id="KW-0443">Lipid metabolism</keyword>
<reference evidence="7" key="1">
    <citation type="submission" date="2021-03" db="EMBL/GenBank/DDBJ databases">
        <authorList>
            <person name="Tagirdzhanova G."/>
        </authorList>
    </citation>
    <scope>NUCLEOTIDE SEQUENCE</scope>
</reference>
<dbReference type="InterPro" id="IPR045002">
    <property type="entry name" value="Ech1-like"/>
</dbReference>
<dbReference type="InterPro" id="IPR014748">
    <property type="entry name" value="Enoyl-CoA_hydra_C"/>
</dbReference>
<name>A0A8H3FYC4_9LECA</name>
<dbReference type="EMBL" id="CAJPDS010000053">
    <property type="protein sequence ID" value="CAF9929893.1"/>
    <property type="molecule type" value="Genomic_DNA"/>
</dbReference>
<evidence type="ECO:0000313" key="8">
    <source>
        <dbReference type="Proteomes" id="UP000664521"/>
    </source>
</evidence>
<dbReference type="Proteomes" id="UP000664521">
    <property type="component" value="Unassembled WGS sequence"/>
</dbReference>
<dbReference type="PANTHER" id="PTHR43149:SF1">
    <property type="entry name" value="DELTA(3,5)-DELTA(2,4)-DIENOYL-COA ISOMERASE, MITOCHONDRIAL"/>
    <property type="match status" value="1"/>
</dbReference>
<protein>
    <submittedName>
        <fullName evidence="7">Enoyl CoA hydratase</fullName>
    </submittedName>
</protein>
<dbReference type="OrthoDB" id="14970at2759"/>
<sequence>MADPAETPSYKYFNLTYPIPYVAQIEIHRPEKLNAFIEPMWHELSTLFTTLSTSTTTRCIILTGSGPRAFTTGLDTTTASTSSSSPLSPTHFPPSTDPARRAASIRTHILSFQSCISSIASCAKPVVAAIHGFCYGLGIDIATCADLRFCSADASFSVKEVDIGIAADVGTLTRLGKVVGQASWVKDVCLSGRVFGGEEAGRVGFCGWVGGEGREGVLGEALRWAGVVVGKSPVAVQGTKEILDWSRDRSVEDGLRYTAVWNSAMIQTNDVPQAIQAGLKKRTPTFEKL</sequence>
<dbReference type="AlphaFoldDB" id="A0A8H3FYC4"/>
<feature type="region of interest" description="Disordered" evidence="6">
    <location>
        <begin position="73"/>
        <end position="99"/>
    </location>
</feature>
<keyword evidence="3" id="KW-0276">Fatty acid metabolism</keyword>
<organism evidence="7 8">
    <name type="scientific">Heterodermia speciosa</name>
    <dbReference type="NCBI Taxonomy" id="116794"/>
    <lineage>
        <taxon>Eukaryota</taxon>
        <taxon>Fungi</taxon>
        <taxon>Dikarya</taxon>
        <taxon>Ascomycota</taxon>
        <taxon>Pezizomycotina</taxon>
        <taxon>Lecanoromycetes</taxon>
        <taxon>OSLEUM clade</taxon>
        <taxon>Lecanoromycetidae</taxon>
        <taxon>Caliciales</taxon>
        <taxon>Physciaceae</taxon>
        <taxon>Heterodermia</taxon>
    </lineage>
</organism>
<dbReference type="SUPFAM" id="SSF52096">
    <property type="entry name" value="ClpP/crotonase"/>
    <property type="match status" value="1"/>
</dbReference>
<comment type="similarity">
    <text evidence="2">Belongs to the enoyl-CoA hydratase/isomerase family.</text>
</comment>
<evidence type="ECO:0000256" key="5">
    <source>
        <dbReference type="ARBA" id="ARBA00023235"/>
    </source>
</evidence>
<dbReference type="Gene3D" id="3.90.226.10">
    <property type="entry name" value="2-enoyl-CoA Hydratase, Chain A, domain 1"/>
    <property type="match status" value="1"/>
</dbReference>
<evidence type="ECO:0000313" key="7">
    <source>
        <dbReference type="EMBL" id="CAF9929893.1"/>
    </source>
</evidence>
<gene>
    <name evidence="7" type="primary">ECH1</name>
    <name evidence="7" type="ORF">HETSPECPRED_007488</name>
</gene>
<dbReference type="InterPro" id="IPR001753">
    <property type="entry name" value="Enoyl-CoA_hydra/iso"/>
</dbReference>
<evidence type="ECO:0000256" key="2">
    <source>
        <dbReference type="ARBA" id="ARBA00005254"/>
    </source>
</evidence>
<evidence type="ECO:0000256" key="1">
    <source>
        <dbReference type="ARBA" id="ARBA00005005"/>
    </source>
</evidence>
<keyword evidence="5" id="KW-0413">Isomerase</keyword>
<dbReference type="GO" id="GO:0051750">
    <property type="term" value="F:delta(3,5)-delta(2,4)-dienoyl-CoA isomerase activity"/>
    <property type="evidence" value="ECO:0007669"/>
    <property type="project" value="TreeGrafter"/>
</dbReference>
<comment type="caution">
    <text evidence="7">The sequence shown here is derived from an EMBL/GenBank/DDBJ whole genome shotgun (WGS) entry which is preliminary data.</text>
</comment>
<dbReference type="FunFam" id="1.10.12.10:FF:000004">
    <property type="entry name" value="Delta3,5-delta2,4-dienoyl-CoA isomerase"/>
    <property type="match status" value="1"/>
</dbReference>
<proteinExistence type="inferred from homology"/>
<dbReference type="Pfam" id="PF00378">
    <property type="entry name" value="ECH_1"/>
    <property type="match status" value="2"/>
</dbReference>
<evidence type="ECO:0000256" key="4">
    <source>
        <dbReference type="ARBA" id="ARBA00023098"/>
    </source>
</evidence>
<keyword evidence="8" id="KW-1185">Reference proteome</keyword>